<dbReference type="PANTHER" id="PTHR22748">
    <property type="entry name" value="AP ENDONUCLEASE"/>
    <property type="match status" value="1"/>
</dbReference>
<comment type="caution">
    <text evidence="7">The sequence shown here is derived from an EMBL/GenBank/DDBJ whole genome shotgun (WGS) entry which is preliminary data.</text>
</comment>
<proteinExistence type="inferred from homology"/>
<feature type="binding site" evidence="5">
    <location>
        <position position="9"/>
    </location>
    <ligand>
        <name>Mg(2+)</name>
        <dbReference type="ChEBI" id="CHEBI:18420"/>
        <label>1</label>
    </ligand>
</feature>
<keyword evidence="4 5" id="KW-0460">Magnesium</keyword>
<gene>
    <name evidence="7" type="ORF">RHGRI_016809</name>
</gene>
<dbReference type="InterPro" id="IPR005135">
    <property type="entry name" value="Endo/exonuclease/phosphatase"/>
</dbReference>
<evidence type="ECO:0000256" key="3">
    <source>
        <dbReference type="ARBA" id="ARBA00022801"/>
    </source>
</evidence>
<dbReference type="PANTHER" id="PTHR22748:SF19">
    <property type="entry name" value="ENDONUCLEASE_EXONUCLEASE_PHOSPHATASE DOMAIN-CONTAINING PROTEIN"/>
    <property type="match status" value="1"/>
</dbReference>
<keyword evidence="8" id="KW-1185">Reference proteome</keyword>
<evidence type="ECO:0000256" key="5">
    <source>
        <dbReference type="PIRSR" id="PIRSR604808-2"/>
    </source>
</evidence>
<dbReference type="EMBL" id="JACTNZ010000006">
    <property type="protein sequence ID" value="KAG5544181.1"/>
    <property type="molecule type" value="Genomic_DNA"/>
</dbReference>
<dbReference type="Pfam" id="PF03372">
    <property type="entry name" value="Exo_endo_phos"/>
    <property type="match status" value="1"/>
</dbReference>
<comment type="cofactor">
    <cofactor evidence="5">
        <name>Mg(2+)</name>
        <dbReference type="ChEBI" id="CHEBI:18420"/>
    </cofactor>
    <cofactor evidence="5">
        <name>Mn(2+)</name>
        <dbReference type="ChEBI" id="CHEBI:29035"/>
    </cofactor>
    <text evidence="5">Probably binds two magnesium or manganese ions per subunit.</text>
</comment>
<dbReference type="Proteomes" id="UP000823749">
    <property type="component" value="Chromosome 6"/>
</dbReference>
<dbReference type="SUPFAM" id="SSF56219">
    <property type="entry name" value="DNase I-like"/>
    <property type="match status" value="1"/>
</dbReference>
<dbReference type="AlphaFoldDB" id="A0AAV6JVJ5"/>
<organism evidence="7 8">
    <name type="scientific">Rhododendron griersonianum</name>
    <dbReference type="NCBI Taxonomy" id="479676"/>
    <lineage>
        <taxon>Eukaryota</taxon>
        <taxon>Viridiplantae</taxon>
        <taxon>Streptophyta</taxon>
        <taxon>Embryophyta</taxon>
        <taxon>Tracheophyta</taxon>
        <taxon>Spermatophyta</taxon>
        <taxon>Magnoliopsida</taxon>
        <taxon>eudicotyledons</taxon>
        <taxon>Gunneridae</taxon>
        <taxon>Pentapetalae</taxon>
        <taxon>asterids</taxon>
        <taxon>Ericales</taxon>
        <taxon>Ericaceae</taxon>
        <taxon>Ericoideae</taxon>
        <taxon>Rhodoreae</taxon>
        <taxon>Rhododendron</taxon>
    </lineage>
</organism>
<accession>A0AAV6JVJ5</accession>
<dbReference type="InterPro" id="IPR004808">
    <property type="entry name" value="AP_endonuc_1"/>
</dbReference>
<dbReference type="GO" id="GO:0003906">
    <property type="term" value="F:DNA-(apurinic or apyrimidinic site) endonuclease activity"/>
    <property type="evidence" value="ECO:0007669"/>
    <property type="project" value="TreeGrafter"/>
</dbReference>
<evidence type="ECO:0000256" key="2">
    <source>
        <dbReference type="ARBA" id="ARBA00022723"/>
    </source>
</evidence>
<dbReference type="Gene3D" id="3.60.10.10">
    <property type="entry name" value="Endonuclease/exonuclease/phosphatase"/>
    <property type="match status" value="1"/>
</dbReference>
<evidence type="ECO:0000259" key="6">
    <source>
        <dbReference type="Pfam" id="PF03372"/>
    </source>
</evidence>
<dbReference type="GO" id="GO:0006284">
    <property type="term" value="P:base-excision repair"/>
    <property type="evidence" value="ECO:0007669"/>
    <property type="project" value="TreeGrafter"/>
</dbReference>
<evidence type="ECO:0000256" key="1">
    <source>
        <dbReference type="ARBA" id="ARBA00007092"/>
    </source>
</evidence>
<evidence type="ECO:0000313" key="7">
    <source>
        <dbReference type="EMBL" id="KAG5544181.1"/>
    </source>
</evidence>
<dbReference type="GO" id="GO:0008311">
    <property type="term" value="F:double-stranded DNA 3'-5' DNA exonuclease activity"/>
    <property type="evidence" value="ECO:0007669"/>
    <property type="project" value="TreeGrafter"/>
</dbReference>
<protein>
    <recommendedName>
        <fullName evidence="6">Endonuclease/exonuclease/phosphatase domain-containing protein</fullName>
    </recommendedName>
</protein>
<feature type="binding site" evidence="5">
    <location>
        <position position="38"/>
    </location>
    <ligand>
        <name>Mg(2+)</name>
        <dbReference type="ChEBI" id="CHEBI:18420"/>
        <label>1</label>
    </ligand>
</feature>
<dbReference type="GO" id="GO:0005634">
    <property type="term" value="C:nucleus"/>
    <property type="evidence" value="ECO:0007669"/>
    <property type="project" value="TreeGrafter"/>
</dbReference>
<evidence type="ECO:0000256" key="4">
    <source>
        <dbReference type="ARBA" id="ARBA00022842"/>
    </source>
</evidence>
<comment type="similarity">
    <text evidence="1">Belongs to the DNA repair enzymes AP/ExoA family.</text>
</comment>
<dbReference type="PROSITE" id="PS00726">
    <property type="entry name" value="AP_NUCLEASE_F1_1"/>
    <property type="match status" value="1"/>
</dbReference>
<keyword evidence="3" id="KW-0378">Hydrolase</keyword>
<dbReference type="GO" id="GO:0008081">
    <property type="term" value="F:phosphoric diester hydrolase activity"/>
    <property type="evidence" value="ECO:0007669"/>
    <property type="project" value="TreeGrafter"/>
</dbReference>
<name>A0AAV6JVJ5_9ERIC</name>
<dbReference type="GO" id="GO:0003677">
    <property type="term" value="F:DNA binding"/>
    <property type="evidence" value="ECO:0007669"/>
    <property type="project" value="InterPro"/>
</dbReference>
<dbReference type="GO" id="GO:0046872">
    <property type="term" value="F:metal ion binding"/>
    <property type="evidence" value="ECO:0007669"/>
    <property type="project" value="UniProtKB-KW"/>
</dbReference>
<keyword evidence="2 5" id="KW-0479">Metal-binding</keyword>
<dbReference type="InterPro" id="IPR036691">
    <property type="entry name" value="Endo/exonu/phosph_ase_sf"/>
</dbReference>
<sequence>MKIKIISWNVRGLNARDKRVIVKVLLKGWRADVVCLQETKLKEATTEVVKEIWGSWWVDWIHLNAVGASAGGGGGGGGGGVVG</sequence>
<evidence type="ECO:0000313" key="8">
    <source>
        <dbReference type="Proteomes" id="UP000823749"/>
    </source>
</evidence>
<keyword evidence="5" id="KW-0464">Manganese</keyword>
<dbReference type="InterPro" id="IPR020847">
    <property type="entry name" value="AP_endonuclease_F1_BS"/>
</dbReference>
<reference evidence="7 8" key="1">
    <citation type="submission" date="2020-08" db="EMBL/GenBank/DDBJ databases">
        <title>Plant Genome Project.</title>
        <authorList>
            <person name="Zhang R.-G."/>
        </authorList>
    </citation>
    <scope>NUCLEOTIDE SEQUENCE [LARGE SCALE GENOMIC DNA]</scope>
    <source>
        <strain evidence="7">WSP0</strain>
        <tissue evidence="7">Leaf</tissue>
    </source>
</reference>
<feature type="domain" description="Endonuclease/exonuclease/phosphatase" evidence="6">
    <location>
        <begin position="6"/>
        <end position="81"/>
    </location>
</feature>